<evidence type="ECO:0000256" key="3">
    <source>
        <dbReference type="ARBA" id="ARBA00023125"/>
    </source>
</evidence>
<dbReference type="AlphaFoldDB" id="A0A432LW36"/>
<accession>A0A432LW36</accession>
<dbReference type="OrthoDB" id="5914130at2"/>
<dbReference type="RefSeq" id="WP_126672410.1">
    <property type="nucleotide sequence ID" value="NZ_RYZR01000003.1"/>
</dbReference>
<dbReference type="InterPro" id="IPR013762">
    <property type="entry name" value="Integrase-like_cat_sf"/>
</dbReference>
<dbReference type="EMBL" id="RYZR01000003">
    <property type="protein sequence ID" value="RUL65779.1"/>
    <property type="molecule type" value="Genomic_DNA"/>
</dbReference>
<dbReference type="GO" id="GO:0003677">
    <property type="term" value="F:DNA binding"/>
    <property type="evidence" value="ECO:0007669"/>
    <property type="project" value="UniProtKB-KW"/>
</dbReference>
<evidence type="ECO:0000259" key="5">
    <source>
        <dbReference type="PROSITE" id="PS51898"/>
    </source>
</evidence>
<feature type="domain" description="Tyr recombinase" evidence="5">
    <location>
        <begin position="162"/>
        <end position="357"/>
    </location>
</feature>
<dbReference type="GO" id="GO:0007059">
    <property type="term" value="P:chromosome segregation"/>
    <property type="evidence" value="ECO:0007669"/>
    <property type="project" value="UniProtKB-KW"/>
</dbReference>
<reference evidence="6 7" key="1">
    <citation type="submission" date="2018-12" db="EMBL/GenBank/DDBJ databases">
        <title>Dyella dinghuensis sp. nov. DHOA06 and Dyella choica sp. nov. 4M-K27, isolated from forest soil.</title>
        <authorList>
            <person name="Qiu L.-H."/>
            <person name="Gao Z.-H."/>
        </authorList>
    </citation>
    <scope>NUCLEOTIDE SEQUENCE [LARGE SCALE GENOMIC DNA]</scope>
    <source>
        <strain evidence="6 7">DHOA06</strain>
    </source>
</reference>
<dbReference type="Proteomes" id="UP000267077">
    <property type="component" value="Unassembled WGS sequence"/>
</dbReference>
<evidence type="ECO:0000256" key="4">
    <source>
        <dbReference type="ARBA" id="ARBA00023172"/>
    </source>
</evidence>
<dbReference type="SUPFAM" id="SSF56349">
    <property type="entry name" value="DNA breaking-rejoining enzymes"/>
    <property type="match status" value="1"/>
</dbReference>
<sequence length="362" mass="38657">MKKNDLLPVPTALPTVSADTLTASAAQAVRDILDEAASANTVRSYTSALRYWAAWYHGRFGQPLALPVPDAAVVQFVVDHLVRRSKTGSTWELPAALDGHLVAAGFKQRPGALKLSTIVHRVAVLSAVHRLKKATNPCESVTVRHLLSRARRAAAKRGERPAKKTAITRNAFDALVATCDDSLQGVRDRALLYFAFASGGRRRSEVAEANLSDLKQVGPHDYVYRLERSKTEQAGATATSTPDKPVVGVAGEALATWLARSGLVEGALFRRLWKNRMGPPLSPAAVASVVQKRARLAGLDGHFAGHSLRSGFVTEGGRQGVALAALMAMTNHRSVASVIGYFQAGGVADNPAARLLDAPVRK</sequence>
<dbReference type="Gene3D" id="1.10.443.10">
    <property type="entry name" value="Intergrase catalytic core"/>
    <property type="match status" value="1"/>
</dbReference>
<dbReference type="Gene3D" id="1.10.150.130">
    <property type="match status" value="1"/>
</dbReference>
<keyword evidence="4" id="KW-0233">DNA recombination</keyword>
<dbReference type="PANTHER" id="PTHR30349:SF81">
    <property type="entry name" value="TYROSINE RECOMBINASE XERC"/>
    <property type="match status" value="1"/>
</dbReference>
<comment type="caution">
    <text evidence="6">The sequence shown here is derived from an EMBL/GenBank/DDBJ whole genome shotgun (WGS) entry which is preliminary data.</text>
</comment>
<dbReference type="InterPro" id="IPR010998">
    <property type="entry name" value="Integrase_recombinase_N"/>
</dbReference>
<name>A0A432LW36_9GAMM</name>
<dbReference type="GO" id="GO:0015074">
    <property type="term" value="P:DNA integration"/>
    <property type="evidence" value="ECO:0007669"/>
    <property type="project" value="UniProtKB-KW"/>
</dbReference>
<keyword evidence="2" id="KW-0229">DNA integration</keyword>
<dbReference type="InterPro" id="IPR011010">
    <property type="entry name" value="DNA_brk_join_enz"/>
</dbReference>
<dbReference type="PROSITE" id="PS51898">
    <property type="entry name" value="TYR_RECOMBINASE"/>
    <property type="match status" value="1"/>
</dbReference>
<keyword evidence="1" id="KW-0159">Chromosome partition</keyword>
<evidence type="ECO:0000256" key="2">
    <source>
        <dbReference type="ARBA" id="ARBA00022908"/>
    </source>
</evidence>
<dbReference type="CDD" id="cd00799">
    <property type="entry name" value="INT_Cre_C"/>
    <property type="match status" value="1"/>
</dbReference>
<evidence type="ECO:0000256" key="1">
    <source>
        <dbReference type="ARBA" id="ARBA00022829"/>
    </source>
</evidence>
<keyword evidence="3" id="KW-0238">DNA-binding</keyword>
<dbReference type="PANTHER" id="PTHR30349">
    <property type="entry name" value="PHAGE INTEGRASE-RELATED"/>
    <property type="match status" value="1"/>
</dbReference>
<dbReference type="Pfam" id="PF00589">
    <property type="entry name" value="Phage_integrase"/>
    <property type="match status" value="1"/>
</dbReference>
<dbReference type="InterPro" id="IPR050090">
    <property type="entry name" value="Tyrosine_recombinase_XerCD"/>
</dbReference>
<evidence type="ECO:0000313" key="6">
    <source>
        <dbReference type="EMBL" id="RUL65779.1"/>
    </source>
</evidence>
<gene>
    <name evidence="6" type="ORF">EKH79_03445</name>
</gene>
<keyword evidence="7" id="KW-1185">Reference proteome</keyword>
<dbReference type="InterPro" id="IPR002104">
    <property type="entry name" value="Integrase_catalytic"/>
</dbReference>
<organism evidence="6 7">
    <name type="scientific">Dyella dinghuensis</name>
    <dbReference type="NCBI Taxonomy" id="1920169"/>
    <lineage>
        <taxon>Bacteria</taxon>
        <taxon>Pseudomonadati</taxon>
        <taxon>Pseudomonadota</taxon>
        <taxon>Gammaproteobacteria</taxon>
        <taxon>Lysobacterales</taxon>
        <taxon>Rhodanobacteraceae</taxon>
        <taxon>Dyella</taxon>
    </lineage>
</organism>
<dbReference type="SUPFAM" id="SSF47823">
    <property type="entry name" value="lambda integrase-like, N-terminal domain"/>
    <property type="match status" value="1"/>
</dbReference>
<protein>
    <submittedName>
        <fullName evidence="6">Site-specific integrase</fullName>
    </submittedName>
</protein>
<dbReference type="GO" id="GO:0006310">
    <property type="term" value="P:DNA recombination"/>
    <property type="evidence" value="ECO:0007669"/>
    <property type="project" value="UniProtKB-KW"/>
</dbReference>
<evidence type="ECO:0000313" key="7">
    <source>
        <dbReference type="Proteomes" id="UP000267077"/>
    </source>
</evidence>
<proteinExistence type="predicted"/>